<dbReference type="GO" id="GO:0005886">
    <property type="term" value="C:plasma membrane"/>
    <property type="evidence" value="ECO:0007669"/>
    <property type="project" value="UniProtKB-SubCell"/>
</dbReference>
<feature type="transmembrane region" description="Helical" evidence="6">
    <location>
        <begin position="172"/>
        <end position="189"/>
    </location>
</feature>
<evidence type="ECO:0000256" key="5">
    <source>
        <dbReference type="ARBA" id="ARBA00023136"/>
    </source>
</evidence>
<evidence type="ECO:0000256" key="6">
    <source>
        <dbReference type="SAM" id="Phobius"/>
    </source>
</evidence>
<evidence type="ECO:0000256" key="3">
    <source>
        <dbReference type="ARBA" id="ARBA00022692"/>
    </source>
</evidence>
<evidence type="ECO:0000313" key="8">
    <source>
        <dbReference type="Proteomes" id="UP000193623"/>
    </source>
</evidence>
<dbReference type="InterPro" id="IPR001123">
    <property type="entry name" value="LeuE-type"/>
</dbReference>
<proteinExistence type="predicted"/>
<accession>A0A1Y5S7I8</accession>
<dbReference type="AlphaFoldDB" id="A0A1Y5S7I8"/>
<dbReference type="Proteomes" id="UP000193623">
    <property type="component" value="Unassembled WGS sequence"/>
</dbReference>
<evidence type="ECO:0000256" key="1">
    <source>
        <dbReference type="ARBA" id="ARBA00004651"/>
    </source>
</evidence>
<sequence>MTALIGFVFFGLFSPGPNVILLTASGARFGFQRTLPHLLGVALGVGVIAFVTGLGLGTLITAYPALRIGLMIIASLWILWMAWKLWHAKPAAAEDNDRPFTFVQAILFQWINPKIWAVATSASALVSGLAPLDQGLTLGVTFSLTNLGVCLFWTCAGSLLKTLLSDPAKWRIFMRCMAIALAVFSGLVFL</sequence>
<dbReference type="PANTHER" id="PTHR30086">
    <property type="entry name" value="ARGININE EXPORTER PROTEIN ARGO"/>
    <property type="match status" value="1"/>
</dbReference>
<dbReference type="RefSeq" id="WP_085864057.1">
    <property type="nucleotide sequence ID" value="NZ_FWFT01000002.1"/>
</dbReference>
<feature type="transmembrane region" description="Helical" evidence="6">
    <location>
        <begin position="36"/>
        <end position="56"/>
    </location>
</feature>
<keyword evidence="3 6" id="KW-0812">Transmembrane</keyword>
<protein>
    <submittedName>
        <fullName evidence="7">Cysteine/O-acetylserine efflux protein</fullName>
    </submittedName>
</protein>
<evidence type="ECO:0000256" key="4">
    <source>
        <dbReference type="ARBA" id="ARBA00022989"/>
    </source>
</evidence>
<dbReference type="OrthoDB" id="9812084at2"/>
<keyword evidence="4 6" id="KW-1133">Transmembrane helix</keyword>
<evidence type="ECO:0000313" key="7">
    <source>
        <dbReference type="EMBL" id="SLN33670.1"/>
    </source>
</evidence>
<reference evidence="7 8" key="1">
    <citation type="submission" date="2017-03" db="EMBL/GenBank/DDBJ databases">
        <authorList>
            <person name="Afonso C.L."/>
            <person name="Miller P.J."/>
            <person name="Scott M.A."/>
            <person name="Spackman E."/>
            <person name="Goraichik I."/>
            <person name="Dimitrov K.M."/>
            <person name="Suarez D.L."/>
            <person name="Swayne D.E."/>
        </authorList>
    </citation>
    <scope>NUCLEOTIDE SEQUENCE [LARGE SCALE GENOMIC DNA]</scope>
    <source>
        <strain evidence="7 8">CECT 8397</strain>
    </source>
</reference>
<comment type="subcellular location">
    <subcellularLocation>
        <location evidence="1">Cell membrane</location>
        <topology evidence="1">Multi-pass membrane protein</topology>
    </subcellularLocation>
</comment>
<dbReference type="PANTHER" id="PTHR30086:SF20">
    <property type="entry name" value="ARGININE EXPORTER PROTEIN ARGO-RELATED"/>
    <property type="match status" value="1"/>
</dbReference>
<dbReference type="GO" id="GO:0033228">
    <property type="term" value="P:cysteine export across plasma membrane"/>
    <property type="evidence" value="ECO:0007669"/>
    <property type="project" value="TreeGrafter"/>
</dbReference>
<keyword evidence="5 6" id="KW-0472">Membrane</keyword>
<keyword evidence="2" id="KW-1003">Cell membrane</keyword>
<feature type="transmembrane region" description="Helical" evidence="6">
    <location>
        <begin position="136"/>
        <end position="160"/>
    </location>
</feature>
<dbReference type="EMBL" id="FWFT01000002">
    <property type="protein sequence ID" value="SLN33670.1"/>
    <property type="molecule type" value="Genomic_DNA"/>
</dbReference>
<dbReference type="Pfam" id="PF01810">
    <property type="entry name" value="LysE"/>
    <property type="match status" value="1"/>
</dbReference>
<gene>
    <name evidence="7" type="primary">eamB_3</name>
    <name evidence="7" type="ORF">PSJ8397_01635</name>
</gene>
<name>A0A1Y5S7I8_9RHOB</name>
<organism evidence="7 8">
    <name type="scientific">Pseudooctadecabacter jejudonensis</name>
    <dbReference type="NCBI Taxonomy" id="1391910"/>
    <lineage>
        <taxon>Bacteria</taxon>
        <taxon>Pseudomonadati</taxon>
        <taxon>Pseudomonadota</taxon>
        <taxon>Alphaproteobacteria</taxon>
        <taxon>Rhodobacterales</taxon>
        <taxon>Paracoccaceae</taxon>
        <taxon>Pseudooctadecabacter</taxon>
    </lineage>
</organism>
<feature type="transmembrane region" description="Helical" evidence="6">
    <location>
        <begin position="68"/>
        <end position="86"/>
    </location>
</feature>
<dbReference type="GO" id="GO:0015171">
    <property type="term" value="F:amino acid transmembrane transporter activity"/>
    <property type="evidence" value="ECO:0007669"/>
    <property type="project" value="TreeGrafter"/>
</dbReference>
<evidence type="ECO:0000256" key="2">
    <source>
        <dbReference type="ARBA" id="ARBA00022475"/>
    </source>
</evidence>
<keyword evidence="8" id="KW-1185">Reference proteome</keyword>